<keyword evidence="3" id="KW-1185">Reference proteome</keyword>
<organism evidence="2 3">
    <name type="scientific">Colletotrichum abscissum</name>
    <dbReference type="NCBI Taxonomy" id="1671311"/>
    <lineage>
        <taxon>Eukaryota</taxon>
        <taxon>Fungi</taxon>
        <taxon>Dikarya</taxon>
        <taxon>Ascomycota</taxon>
        <taxon>Pezizomycotina</taxon>
        <taxon>Sordariomycetes</taxon>
        <taxon>Hypocreomycetidae</taxon>
        <taxon>Glomerellales</taxon>
        <taxon>Glomerellaceae</taxon>
        <taxon>Colletotrichum</taxon>
        <taxon>Colletotrichum acutatum species complex</taxon>
    </lineage>
</organism>
<protein>
    <recommendedName>
        <fullName evidence="4">Methyltransferase domain-containing protein</fullName>
    </recommendedName>
</protein>
<evidence type="ECO:0000256" key="1">
    <source>
        <dbReference type="SAM" id="MobiDB-lite"/>
    </source>
</evidence>
<accession>A0A9Q0AYA3</accession>
<sequence>MTGETTHGHGPTGDPATEMQADIEGILHRAVEVVVGKQLPERYGHSILDVGTGSGIWTTDLAEYPSSRAFKQVQSLTDQDSQLSMGQWLERADHRMLQRAMDAGDGGPGYAGTEGDLEKAGFVEVSQETVEFRLQDDQNTAGDWFKLGLLTLLKAEDLAPLPWLKHCRQEISARRPAFPSLPDPVDEFLAAVEKELAEADVCFRISGGISSDDYHDADIDHTSELASQITVHDDRTTKTIDALRRRTRYADLSDVEEGTLIVFDRYYRFRTATLAMRQSDSISHHTEDDSKNKIVLQDYSFLLPGAFIDVQFALPVGHHKITENPEVFWVVDMMKAAGLEISHGKEFPGSIELELVEEIGQGRMDDWDGITGERSLGLPEVLEHYGLWRDALEATIRENMAAGQEGSRNEFRIERRDGLGGYGNGTEATNRPFDFSTPAGL</sequence>
<gene>
    <name evidence="2" type="ORF">CABS02_14391</name>
</gene>
<dbReference type="EMBL" id="SDAQ01000197">
    <property type="protein sequence ID" value="KAI3530813.1"/>
    <property type="molecule type" value="Genomic_DNA"/>
</dbReference>
<feature type="region of interest" description="Disordered" evidence="1">
    <location>
        <begin position="403"/>
        <end position="441"/>
    </location>
</feature>
<dbReference type="Proteomes" id="UP001056436">
    <property type="component" value="Unassembled WGS sequence"/>
</dbReference>
<reference evidence="2" key="1">
    <citation type="submission" date="2019-01" db="EMBL/GenBank/DDBJ databases">
        <title>Colletotrichum abscissum LGMF1257.</title>
        <authorList>
            <person name="Baroncelli R."/>
        </authorList>
    </citation>
    <scope>NUCLEOTIDE SEQUENCE</scope>
    <source>
        <strain evidence="2">Ca142</strain>
    </source>
</reference>
<evidence type="ECO:0008006" key="4">
    <source>
        <dbReference type="Google" id="ProtNLM"/>
    </source>
</evidence>
<comment type="caution">
    <text evidence="2">The sequence shown here is derived from an EMBL/GenBank/DDBJ whole genome shotgun (WGS) entry which is preliminary data.</text>
</comment>
<dbReference type="AlphaFoldDB" id="A0A9Q0AYA3"/>
<proteinExistence type="predicted"/>
<evidence type="ECO:0000313" key="3">
    <source>
        <dbReference type="Proteomes" id="UP001056436"/>
    </source>
</evidence>
<dbReference type="OrthoDB" id="2013972at2759"/>
<feature type="compositionally biased region" description="Basic and acidic residues" evidence="1">
    <location>
        <begin position="407"/>
        <end position="418"/>
    </location>
</feature>
<name>A0A9Q0AYA3_9PEZI</name>
<evidence type="ECO:0000313" key="2">
    <source>
        <dbReference type="EMBL" id="KAI3530813.1"/>
    </source>
</evidence>